<keyword evidence="2" id="KW-1133">Transmembrane helix</keyword>
<feature type="region of interest" description="Disordered" evidence="1">
    <location>
        <begin position="624"/>
        <end position="666"/>
    </location>
</feature>
<proteinExistence type="predicted"/>
<evidence type="ECO:0000256" key="2">
    <source>
        <dbReference type="SAM" id="Phobius"/>
    </source>
</evidence>
<organism evidence="4 5">
    <name type="scientific">Candidatus Curtissbacteria bacterium GW2011_GWA1_41_11</name>
    <dbReference type="NCBI Taxonomy" id="1618409"/>
    <lineage>
        <taxon>Bacteria</taxon>
        <taxon>Candidatus Curtissiibacteriota</taxon>
    </lineage>
</organism>
<comment type="caution">
    <text evidence="4">The sequence shown here is derived from an EMBL/GenBank/DDBJ whole genome shotgun (WGS) entry which is preliminary data.</text>
</comment>
<dbReference type="EMBL" id="LCAG01000014">
    <property type="protein sequence ID" value="KKR86468.1"/>
    <property type="molecule type" value="Genomic_DNA"/>
</dbReference>
<keyword evidence="2" id="KW-0472">Membrane</keyword>
<feature type="region of interest" description="Disordered" evidence="1">
    <location>
        <begin position="139"/>
        <end position="174"/>
    </location>
</feature>
<feature type="compositionally biased region" description="Low complexity" evidence="1">
    <location>
        <begin position="38"/>
        <end position="60"/>
    </location>
</feature>
<dbReference type="Proteomes" id="UP000034854">
    <property type="component" value="Unassembled WGS sequence"/>
</dbReference>
<accession>A0A0G0UBY1</accession>
<feature type="signal peptide" evidence="3">
    <location>
        <begin position="1"/>
        <end position="24"/>
    </location>
</feature>
<evidence type="ECO:0000256" key="3">
    <source>
        <dbReference type="SAM" id="SignalP"/>
    </source>
</evidence>
<keyword evidence="3" id="KW-0732">Signal</keyword>
<feature type="compositionally biased region" description="Pro residues" evidence="1">
    <location>
        <begin position="61"/>
        <end position="75"/>
    </location>
</feature>
<evidence type="ECO:0000313" key="5">
    <source>
        <dbReference type="Proteomes" id="UP000034854"/>
    </source>
</evidence>
<sequence>MKKCIAIISIIGILFLQQMPLVLAYEAPTPPPAPNAPTAPTAPTAPEAPSAPTAPTAPTYNPDPTPTEEPTPTDTPKPKKDSVDTDQESTQPSPTPTQEPTQSVSQEQGTGNQTASGQNDPSVATGDATTTAVLESDANTNSSFLPAGSGGTGSVTIANTDNGTGSTNTGSATITDSTTTLQNNSASVVNDLSGSSVTGQNTASKNLGDTTITTGDANTSGTLITALNTNIAGVAVSEFNVVDDQMGDLVLDFAANCISGCSTGSTSIANTGNGADSTNTGTLDQNSSNATFQTNDATVTNTMILGADSGNNTADKNTGGNTSITTGDANISANSLTFANNNIAGNVVYGVVNIYGDLKGDIIFPEEMLGTCCGNLNTTLANINNGASSTNTTNATITNTDQTYQTNTAVIDNLISVDAQTGENDVNKNTNGNNSIKTGSANVDAQVLNIANNNVDGGVWWLVLVNEAGNWIGKLMGSPDGANMAGSAGTEFQVDPSGEISVTNSGNGAGSTNMGSITQNTSNTTVQTNTAHITNTMDLSANTGGNSTSKNTGGNSTIQTGDANVIANLVNFVNNNISSKGKLFVTVVNVFGSWTGNFFTPDTKKTIVQEQQEQQFAIGGADVATSQQTNPDQDQSAPTQNNSNGGTGTSWQPTPTPTSGVLAIGNSSNRTPSSGAFVLGETSTNQKSGDVAAVQDHKKVTINLAWLLLALPLAIILFVRLPHFSLPLKRIASALNSLL</sequence>
<feature type="region of interest" description="Disordered" evidence="1">
    <location>
        <begin position="193"/>
        <end position="212"/>
    </location>
</feature>
<evidence type="ECO:0000313" key="4">
    <source>
        <dbReference type="EMBL" id="KKR86468.1"/>
    </source>
</evidence>
<keyword evidence="2" id="KW-0812">Transmembrane</keyword>
<feature type="compositionally biased region" description="Low complexity" evidence="1">
    <location>
        <begin position="158"/>
        <end position="174"/>
    </location>
</feature>
<name>A0A0G0UBY1_9BACT</name>
<feature type="compositionally biased region" description="Polar residues" evidence="1">
    <location>
        <begin position="107"/>
        <end position="125"/>
    </location>
</feature>
<feature type="transmembrane region" description="Helical" evidence="2">
    <location>
        <begin position="704"/>
        <end position="721"/>
    </location>
</feature>
<protein>
    <submittedName>
        <fullName evidence="4">Uncharacterized protein</fullName>
    </submittedName>
</protein>
<feature type="region of interest" description="Disordered" evidence="1">
    <location>
        <begin position="537"/>
        <end position="556"/>
    </location>
</feature>
<dbReference type="PATRIC" id="fig|1618409.3.peg.696"/>
<feature type="region of interest" description="Disordered" evidence="1">
    <location>
        <begin position="31"/>
        <end position="125"/>
    </location>
</feature>
<dbReference type="AlphaFoldDB" id="A0A0G0UBY1"/>
<feature type="compositionally biased region" description="Low complexity" evidence="1">
    <location>
        <begin position="88"/>
        <end position="106"/>
    </location>
</feature>
<feature type="compositionally biased region" description="Low complexity" evidence="1">
    <location>
        <begin position="540"/>
        <end position="556"/>
    </location>
</feature>
<gene>
    <name evidence="4" type="ORF">UU34_C0014G0004</name>
</gene>
<feature type="chain" id="PRO_5002534621" evidence="3">
    <location>
        <begin position="25"/>
        <end position="739"/>
    </location>
</feature>
<reference evidence="4 5" key="1">
    <citation type="journal article" date="2015" name="Nature">
        <title>rRNA introns, odd ribosomes, and small enigmatic genomes across a large radiation of phyla.</title>
        <authorList>
            <person name="Brown C.T."/>
            <person name="Hug L.A."/>
            <person name="Thomas B.C."/>
            <person name="Sharon I."/>
            <person name="Castelle C.J."/>
            <person name="Singh A."/>
            <person name="Wilkins M.J."/>
            <person name="Williams K.H."/>
            <person name="Banfield J.F."/>
        </authorList>
    </citation>
    <scope>NUCLEOTIDE SEQUENCE [LARGE SCALE GENOMIC DNA]</scope>
</reference>
<evidence type="ECO:0000256" key="1">
    <source>
        <dbReference type="SAM" id="MobiDB-lite"/>
    </source>
</evidence>